<sequence length="80" mass="9128">MTHRKAIAYIRVSSDKQDTQSQKALILEYAIKNHIYIDEILEVVVSSTKTQEKRKITELQNKLQSGDILITAEISRLGRG</sequence>
<dbReference type="InterPro" id="IPR006118">
    <property type="entry name" value="Recombinase_CS"/>
</dbReference>
<evidence type="ECO:0000256" key="4">
    <source>
        <dbReference type="PIRSR" id="PIRSR606118-50"/>
    </source>
</evidence>
<dbReference type="PANTHER" id="PTHR30461:SF19">
    <property type="entry name" value="SITE-SPECIFIC RECOMBINASE RESOLVASE FAMILY"/>
    <property type="match status" value="1"/>
</dbReference>
<evidence type="ECO:0000256" key="2">
    <source>
        <dbReference type="ARBA" id="ARBA00023125"/>
    </source>
</evidence>
<feature type="non-terminal residue" evidence="7">
    <location>
        <position position="80"/>
    </location>
</feature>
<dbReference type="InterPro" id="IPR050639">
    <property type="entry name" value="SSR_resolvase"/>
</dbReference>
<dbReference type="PANTHER" id="PTHR30461">
    <property type="entry name" value="DNA-INVERTASE FROM LAMBDOID PROPHAGE"/>
    <property type="match status" value="1"/>
</dbReference>
<dbReference type="Pfam" id="PF00239">
    <property type="entry name" value="Resolvase"/>
    <property type="match status" value="1"/>
</dbReference>
<accession>A0A4U8RZ19</accession>
<dbReference type="SUPFAM" id="SSF53041">
    <property type="entry name" value="Resolvase-like"/>
    <property type="match status" value="1"/>
</dbReference>
<evidence type="ECO:0000256" key="5">
    <source>
        <dbReference type="PROSITE-ProRule" id="PRU10137"/>
    </source>
</evidence>
<evidence type="ECO:0000256" key="3">
    <source>
        <dbReference type="ARBA" id="ARBA00023172"/>
    </source>
</evidence>
<proteinExistence type="predicted"/>
<organism evidence="7 8">
    <name type="scientific">Helicobacter trogontum</name>
    <dbReference type="NCBI Taxonomy" id="50960"/>
    <lineage>
        <taxon>Bacteria</taxon>
        <taxon>Pseudomonadati</taxon>
        <taxon>Campylobacterota</taxon>
        <taxon>Epsilonproteobacteria</taxon>
        <taxon>Campylobacterales</taxon>
        <taxon>Helicobacteraceae</taxon>
        <taxon>Helicobacter</taxon>
    </lineage>
</organism>
<evidence type="ECO:0000313" key="8">
    <source>
        <dbReference type="Proteomes" id="UP000029878"/>
    </source>
</evidence>
<gene>
    <name evidence="7" type="ORF">LS81_011105</name>
</gene>
<dbReference type="GO" id="GO:0015074">
    <property type="term" value="P:DNA integration"/>
    <property type="evidence" value="ECO:0007669"/>
    <property type="project" value="UniProtKB-KW"/>
</dbReference>
<dbReference type="PROSITE" id="PS00397">
    <property type="entry name" value="RECOMBINASES_1"/>
    <property type="match status" value="1"/>
</dbReference>
<dbReference type="EMBL" id="JRPL02000110">
    <property type="protein sequence ID" value="TLD78557.1"/>
    <property type="molecule type" value="Genomic_DNA"/>
</dbReference>
<dbReference type="InterPro" id="IPR036162">
    <property type="entry name" value="Resolvase-like_N_sf"/>
</dbReference>
<reference evidence="7 8" key="1">
    <citation type="journal article" date="2014" name="Genome Announc.">
        <title>Draft genome sequences of eight enterohepatic helicobacter species isolated from both laboratory and wild rodents.</title>
        <authorList>
            <person name="Sheh A."/>
            <person name="Shen Z."/>
            <person name="Fox J.G."/>
        </authorList>
    </citation>
    <scope>NUCLEOTIDE SEQUENCE [LARGE SCALE GENOMIC DNA]</scope>
    <source>
        <strain evidence="7 8">ATCC 700114</strain>
    </source>
</reference>
<feature type="domain" description="Resolvase/invertase-type recombinase catalytic" evidence="6">
    <location>
        <begin position="5"/>
        <end position="80"/>
    </location>
</feature>
<keyword evidence="2" id="KW-0238">DNA-binding</keyword>
<dbReference type="GO" id="GO:0003677">
    <property type="term" value="F:DNA binding"/>
    <property type="evidence" value="ECO:0007669"/>
    <property type="project" value="UniProtKB-KW"/>
</dbReference>
<protein>
    <submittedName>
        <fullName evidence="7">Resolvase</fullName>
    </submittedName>
</protein>
<dbReference type="GO" id="GO:0000150">
    <property type="term" value="F:DNA strand exchange activity"/>
    <property type="evidence" value="ECO:0007669"/>
    <property type="project" value="InterPro"/>
</dbReference>
<evidence type="ECO:0000313" key="7">
    <source>
        <dbReference type="EMBL" id="TLD78557.1"/>
    </source>
</evidence>
<dbReference type="InterPro" id="IPR006119">
    <property type="entry name" value="Resolv_N"/>
</dbReference>
<comment type="caution">
    <text evidence="7">The sequence shown here is derived from an EMBL/GenBank/DDBJ whole genome shotgun (WGS) entry which is preliminary data.</text>
</comment>
<evidence type="ECO:0000259" key="6">
    <source>
        <dbReference type="PROSITE" id="PS51736"/>
    </source>
</evidence>
<keyword evidence="3" id="KW-0233">DNA recombination</keyword>
<dbReference type="AlphaFoldDB" id="A0A4U8RZ19"/>
<keyword evidence="1" id="KW-0229">DNA integration</keyword>
<feature type="active site" description="O-(5'-phospho-DNA)-serine intermediate" evidence="4 5">
    <location>
        <position position="13"/>
    </location>
</feature>
<name>A0A4U8RZ19_9HELI</name>
<dbReference type="PROSITE" id="PS51736">
    <property type="entry name" value="RECOMBINASES_3"/>
    <property type="match status" value="1"/>
</dbReference>
<dbReference type="Proteomes" id="UP000029878">
    <property type="component" value="Unassembled WGS sequence"/>
</dbReference>
<evidence type="ECO:0000256" key="1">
    <source>
        <dbReference type="ARBA" id="ARBA00022908"/>
    </source>
</evidence>
<dbReference type="Gene3D" id="3.40.50.1390">
    <property type="entry name" value="Resolvase, N-terminal catalytic domain"/>
    <property type="match status" value="1"/>
</dbReference>